<gene>
    <name evidence="1" type="ORF">WMY93_015396</name>
</gene>
<evidence type="ECO:0000313" key="1">
    <source>
        <dbReference type="EMBL" id="KAK7906784.1"/>
    </source>
</evidence>
<dbReference type="AlphaFoldDB" id="A0AAW0NPY3"/>
<proteinExistence type="predicted"/>
<dbReference type="Proteomes" id="UP001460270">
    <property type="component" value="Unassembled WGS sequence"/>
</dbReference>
<dbReference type="EMBL" id="JBBPFD010000011">
    <property type="protein sequence ID" value="KAK7906784.1"/>
    <property type="molecule type" value="Genomic_DNA"/>
</dbReference>
<sequence>MAASLASSQTLDYPSGLTPAVQLKTNAGNLFGVLDPSILCLGGLLSPVRSLGNTVMDETVGD</sequence>
<keyword evidence="2" id="KW-1185">Reference proteome</keyword>
<comment type="caution">
    <text evidence="1">The sequence shown here is derived from an EMBL/GenBank/DDBJ whole genome shotgun (WGS) entry which is preliminary data.</text>
</comment>
<protein>
    <submittedName>
        <fullName evidence="1">Uncharacterized protein</fullName>
    </submittedName>
</protein>
<name>A0AAW0NPY3_9GOBI</name>
<reference evidence="2" key="1">
    <citation type="submission" date="2024-04" db="EMBL/GenBank/DDBJ databases">
        <title>Salinicola lusitanus LLJ914,a marine bacterium isolated from the Okinawa Trough.</title>
        <authorList>
            <person name="Li J."/>
        </authorList>
    </citation>
    <scope>NUCLEOTIDE SEQUENCE [LARGE SCALE GENOMIC DNA]</scope>
</reference>
<accession>A0AAW0NPY3</accession>
<evidence type="ECO:0000313" key="2">
    <source>
        <dbReference type="Proteomes" id="UP001460270"/>
    </source>
</evidence>
<organism evidence="1 2">
    <name type="scientific">Mugilogobius chulae</name>
    <name type="common">yellowstripe goby</name>
    <dbReference type="NCBI Taxonomy" id="88201"/>
    <lineage>
        <taxon>Eukaryota</taxon>
        <taxon>Metazoa</taxon>
        <taxon>Chordata</taxon>
        <taxon>Craniata</taxon>
        <taxon>Vertebrata</taxon>
        <taxon>Euteleostomi</taxon>
        <taxon>Actinopterygii</taxon>
        <taxon>Neopterygii</taxon>
        <taxon>Teleostei</taxon>
        <taxon>Neoteleostei</taxon>
        <taxon>Acanthomorphata</taxon>
        <taxon>Gobiaria</taxon>
        <taxon>Gobiiformes</taxon>
        <taxon>Gobioidei</taxon>
        <taxon>Gobiidae</taxon>
        <taxon>Gobionellinae</taxon>
        <taxon>Mugilogobius</taxon>
    </lineage>
</organism>